<dbReference type="STRING" id="1123071.SAMN02745181_0376"/>
<dbReference type="RefSeq" id="WP_143157804.1">
    <property type="nucleotide sequence ID" value="NZ_FQYR01000002.1"/>
</dbReference>
<protein>
    <recommendedName>
        <fullName evidence="4">Lipoprotein</fullName>
    </recommendedName>
</protein>
<sequence length="148" mass="16445">MKLHQLITSFLAALGLLALSSCGEKPVVEAGPDSTPKKAQTWEVINSDGVTYTVDLVTHNEDELVAILVSDGSVTQHKTEISYGRLIIDGKDFSEKKEKVYAYFNGELIDMLSRDAELCRQLEAELDSIEDDKILGVVKTMKQLRDTR</sequence>
<evidence type="ECO:0008006" key="4">
    <source>
        <dbReference type="Google" id="ProtNLM"/>
    </source>
</evidence>
<gene>
    <name evidence="2" type="ORF">SAMN02745181_0376</name>
</gene>
<dbReference type="PROSITE" id="PS51257">
    <property type="entry name" value="PROKAR_LIPOPROTEIN"/>
    <property type="match status" value="1"/>
</dbReference>
<keyword evidence="1" id="KW-0732">Signal</keyword>
<dbReference type="EMBL" id="FQYR01000002">
    <property type="protein sequence ID" value="SHI55470.1"/>
    <property type="molecule type" value="Genomic_DNA"/>
</dbReference>
<dbReference type="AlphaFoldDB" id="A0A1M6C378"/>
<organism evidence="2 3">
    <name type="scientific">Rubritalea squalenifaciens DSM 18772</name>
    <dbReference type="NCBI Taxonomy" id="1123071"/>
    <lineage>
        <taxon>Bacteria</taxon>
        <taxon>Pseudomonadati</taxon>
        <taxon>Verrucomicrobiota</taxon>
        <taxon>Verrucomicrobiia</taxon>
        <taxon>Verrucomicrobiales</taxon>
        <taxon>Rubritaleaceae</taxon>
        <taxon>Rubritalea</taxon>
    </lineage>
</organism>
<dbReference type="InParanoid" id="A0A1M6C378"/>
<proteinExistence type="predicted"/>
<accession>A0A1M6C378</accession>
<keyword evidence="3" id="KW-1185">Reference proteome</keyword>
<evidence type="ECO:0000256" key="1">
    <source>
        <dbReference type="SAM" id="SignalP"/>
    </source>
</evidence>
<evidence type="ECO:0000313" key="3">
    <source>
        <dbReference type="Proteomes" id="UP000184510"/>
    </source>
</evidence>
<dbReference type="Proteomes" id="UP000184510">
    <property type="component" value="Unassembled WGS sequence"/>
</dbReference>
<evidence type="ECO:0000313" key="2">
    <source>
        <dbReference type="EMBL" id="SHI55470.1"/>
    </source>
</evidence>
<reference evidence="2 3" key="1">
    <citation type="submission" date="2016-11" db="EMBL/GenBank/DDBJ databases">
        <authorList>
            <person name="Jaros S."/>
            <person name="Januszkiewicz K."/>
            <person name="Wedrychowicz H."/>
        </authorList>
    </citation>
    <scope>NUCLEOTIDE SEQUENCE [LARGE SCALE GENOMIC DNA]</scope>
    <source>
        <strain evidence="2 3">DSM 18772</strain>
    </source>
</reference>
<feature type="signal peptide" evidence="1">
    <location>
        <begin position="1"/>
        <end position="23"/>
    </location>
</feature>
<feature type="chain" id="PRO_5012793638" description="Lipoprotein" evidence="1">
    <location>
        <begin position="24"/>
        <end position="148"/>
    </location>
</feature>
<name>A0A1M6C378_9BACT</name>